<dbReference type="Proteomes" id="UP001732700">
    <property type="component" value="Chromosome 5A"/>
</dbReference>
<name>A0ACD5XPC3_AVESA</name>
<accession>A0ACD5XPC3</accession>
<reference evidence="1" key="1">
    <citation type="submission" date="2021-05" db="EMBL/GenBank/DDBJ databases">
        <authorList>
            <person name="Scholz U."/>
            <person name="Mascher M."/>
            <person name="Fiebig A."/>
        </authorList>
    </citation>
    <scope>NUCLEOTIDE SEQUENCE [LARGE SCALE GENOMIC DNA]</scope>
</reference>
<sequence>MGWPALTCYTAALILVFLPVRASDDRLVPNEPLSPGTTIVSDDGEFAFGFFSLNSTTPARLYLGIWYNGIPDLTVVWVANRETPATNSTTPTLSLTNTSNLVLSDGDGSGHVVWTTDVPIASLSEAVLLNTGNLVIRSPNGTTLWQSFDHQSDTLLAGMKLGIKYDELETGGNRLVSWKGPGDPSPGRFSYGVDPNTLLQIFIWDGARPVARIGPWTGSMFKGEQEYHQPNGSNVVIYIAVVGNDNEVYTTYSVPDGTRTTRDVLTYSGKIELQTWNNRTRAWAVLDQWQSIQCNTYGYCGPFGYCDEVAVPVPTCKCLDGFEPTYREEWDDGKFSAGCRRKVALRGCGDGFLALPEMKPPDEFVFVANRTSEECAEECSRNCSCVAYAYAVLGSGRFGGDVQRCLVWSGQLIDSGKIGTYAGTDTLYLRIAGLGASSGKRTKSNMARIVLLVLGSIFVLLTCISLRWLLIKAGKNRKLRRHKKIGMGTTDKLGEGNPPHDHEFPFVRFEEIAVATHNFSETCVIGQGGFGKVYKGMLGSQEVAIKRLSSYSQQGTKEFMNEVTLIAKLQHRNLVRPLGCCGEDDEKLLIYEYLPNKGLDATLFDEERKVLLDWTKRFNIIKGAARGLMYLHQDSRLTIIHRDLKAGNVLLDAEMKPKIADFGMARIFGDDQQKANTQRVVGTYGYMAPEYAMEGIFSTKSDVYSFGVLLLEVITGLRRSSNSHTMGFPSLIAFSWNMWVEGKTEELVDSSIMGTCSRDEVLLCTHIALLCVQDNPDDRPHMSSIVYILENGGHSLSAPNCPNYFTRRNIEMEQIVSDDHHNSVNNLTLTKIHGR</sequence>
<reference evidence="1" key="2">
    <citation type="submission" date="2025-09" db="UniProtKB">
        <authorList>
            <consortium name="EnsemblPlants"/>
        </authorList>
    </citation>
    <scope>IDENTIFICATION</scope>
</reference>
<evidence type="ECO:0000313" key="1">
    <source>
        <dbReference type="EnsemblPlants" id="AVESA.00010b.r2.5AG0858970.2.CDS"/>
    </source>
</evidence>
<keyword evidence="2" id="KW-1185">Reference proteome</keyword>
<protein>
    <submittedName>
        <fullName evidence="1">Uncharacterized protein</fullName>
    </submittedName>
</protein>
<proteinExistence type="predicted"/>
<evidence type="ECO:0000313" key="2">
    <source>
        <dbReference type="Proteomes" id="UP001732700"/>
    </source>
</evidence>
<dbReference type="EnsemblPlants" id="AVESA.00010b.r2.5AG0858970.2">
    <property type="protein sequence ID" value="AVESA.00010b.r2.5AG0858970.2.CDS"/>
    <property type="gene ID" value="AVESA.00010b.r2.5AG0858970"/>
</dbReference>
<organism evidence="1 2">
    <name type="scientific">Avena sativa</name>
    <name type="common">Oat</name>
    <dbReference type="NCBI Taxonomy" id="4498"/>
    <lineage>
        <taxon>Eukaryota</taxon>
        <taxon>Viridiplantae</taxon>
        <taxon>Streptophyta</taxon>
        <taxon>Embryophyta</taxon>
        <taxon>Tracheophyta</taxon>
        <taxon>Spermatophyta</taxon>
        <taxon>Magnoliopsida</taxon>
        <taxon>Liliopsida</taxon>
        <taxon>Poales</taxon>
        <taxon>Poaceae</taxon>
        <taxon>BOP clade</taxon>
        <taxon>Pooideae</taxon>
        <taxon>Poodae</taxon>
        <taxon>Poeae</taxon>
        <taxon>Poeae Chloroplast Group 1 (Aveneae type)</taxon>
        <taxon>Aveninae</taxon>
        <taxon>Avena</taxon>
    </lineage>
</organism>